<dbReference type="OrthoDB" id="2132067at2759"/>
<reference evidence="9" key="1">
    <citation type="submission" date="2025-08" db="UniProtKB">
        <authorList>
            <consortium name="RefSeq"/>
        </authorList>
    </citation>
    <scope>IDENTIFICATION</scope>
    <source>
        <tissue evidence="9">Tentacle</tissue>
    </source>
</reference>
<accession>A0A6P8IY92</accession>
<evidence type="ECO:0000313" key="9">
    <source>
        <dbReference type="RefSeq" id="XP_031572451.1"/>
    </source>
</evidence>
<feature type="transmembrane region" description="Helical" evidence="6">
    <location>
        <begin position="184"/>
        <end position="210"/>
    </location>
</feature>
<gene>
    <name evidence="9" type="primary">LOC116306511</name>
</gene>
<dbReference type="GeneID" id="116306511"/>
<dbReference type="InParanoid" id="A0A6P8IY92"/>
<dbReference type="KEGG" id="aten:116306511"/>
<evidence type="ECO:0000313" key="8">
    <source>
        <dbReference type="Proteomes" id="UP000515163"/>
    </source>
</evidence>
<evidence type="ECO:0000259" key="7">
    <source>
        <dbReference type="PROSITE" id="PS50262"/>
    </source>
</evidence>
<dbReference type="InterPro" id="IPR000276">
    <property type="entry name" value="GPCR_Rhodpsn"/>
</dbReference>
<dbReference type="PROSITE" id="PS00237">
    <property type="entry name" value="G_PROTEIN_RECEP_F1_1"/>
    <property type="match status" value="1"/>
</dbReference>
<feature type="transmembrane region" description="Helical" evidence="6">
    <location>
        <begin position="49"/>
        <end position="72"/>
    </location>
</feature>
<name>A0A6P8IY92_ACTTE</name>
<keyword evidence="8" id="KW-1185">Reference proteome</keyword>
<dbReference type="RefSeq" id="XP_031572451.1">
    <property type="nucleotide sequence ID" value="XM_031716591.1"/>
</dbReference>
<feature type="domain" description="G-protein coupled receptors family 1 profile" evidence="7">
    <location>
        <begin position="27"/>
        <end position="286"/>
    </location>
</feature>
<comment type="similarity">
    <text evidence="5">Belongs to the G-protein coupled receptor 1 family.</text>
</comment>
<keyword evidence="4 6" id="KW-0472">Membrane</keyword>
<dbReference type="InterPro" id="IPR017452">
    <property type="entry name" value="GPCR_Rhodpsn_7TM"/>
</dbReference>
<dbReference type="PRINTS" id="PR00237">
    <property type="entry name" value="GPCRRHODOPSN"/>
</dbReference>
<feature type="transmembrane region" description="Helical" evidence="6">
    <location>
        <begin position="15"/>
        <end position="37"/>
    </location>
</feature>
<organism evidence="8 9">
    <name type="scientific">Actinia tenebrosa</name>
    <name type="common">Australian red waratah sea anemone</name>
    <dbReference type="NCBI Taxonomy" id="6105"/>
    <lineage>
        <taxon>Eukaryota</taxon>
        <taxon>Metazoa</taxon>
        <taxon>Cnidaria</taxon>
        <taxon>Anthozoa</taxon>
        <taxon>Hexacorallia</taxon>
        <taxon>Actiniaria</taxon>
        <taxon>Actiniidae</taxon>
        <taxon>Actinia</taxon>
    </lineage>
</organism>
<proteinExistence type="inferred from homology"/>
<dbReference type="FunCoup" id="A0A6P8IY92">
    <property type="interactions" value="849"/>
</dbReference>
<evidence type="ECO:0000256" key="2">
    <source>
        <dbReference type="ARBA" id="ARBA00022692"/>
    </source>
</evidence>
<evidence type="ECO:0000256" key="4">
    <source>
        <dbReference type="ARBA" id="ARBA00023136"/>
    </source>
</evidence>
<evidence type="ECO:0000256" key="6">
    <source>
        <dbReference type="SAM" id="Phobius"/>
    </source>
</evidence>
<keyword evidence="5" id="KW-0807">Transducer</keyword>
<feature type="transmembrane region" description="Helical" evidence="6">
    <location>
        <begin position="269"/>
        <end position="288"/>
    </location>
</feature>
<dbReference type="PROSITE" id="PS50262">
    <property type="entry name" value="G_PROTEIN_RECEP_F1_2"/>
    <property type="match status" value="1"/>
</dbReference>
<feature type="transmembrane region" description="Helical" evidence="6">
    <location>
        <begin position="231"/>
        <end position="249"/>
    </location>
</feature>
<keyword evidence="5" id="KW-0675">Receptor</keyword>
<dbReference type="SUPFAM" id="SSF81321">
    <property type="entry name" value="Family A G protein-coupled receptor-like"/>
    <property type="match status" value="1"/>
</dbReference>
<dbReference type="PANTHER" id="PTHR45698:SF1">
    <property type="entry name" value="TRACE AMINE-ASSOCIATED RECEPTOR 13C-LIKE"/>
    <property type="match status" value="1"/>
</dbReference>
<keyword evidence="3 6" id="KW-1133">Transmembrane helix</keyword>
<dbReference type="Proteomes" id="UP000515163">
    <property type="component" value="Unplaced"/>
</dbReference>
<feature type="transmembrane region" description="Helical" evidence="6">
    <location>
        <begin position="92"/>
        <end position="114"/>
    </location>
</feature>
<keyword evidence="2 5" id="KW-0812">Transmembrane</keyword>
<evidence type="ECO:0000256" key="5">
    <source>
        <dbReference type="RuleBase" id="RU000688"/>
    </source>
</evidence>
<dbReference type="PANTHER" id="PTHR45698">
    <property type="entry name" value="TRACE AMINE-ASSOCIATED RECEPTOR 19N-RELATED"/>
    <property type="match status" value="1"/>
</dbReference>
<dbReference type="Gene3D" id="1.20.1070.10">
    <property type="entry name" value="Rhodopsin 7-helix transmembrane proteins"/>
    <property type="match status" value="1"/>
</dbReference>
<dbReference type="CDD" id="cd00637">
    <property type="entry name" value="7tm_classA_rhodopsin-like"/>
    <property type="match status" value="1"/>
</dbReference>
<dbReference type="GO" id="GO:0016020">
    <property type="term" value="C:membrane"/>
    <property type="evidence" value="ECO:0007669"/>
    <property type="project" value="UniProtKB-SubCell"/>
</dbReference>
<dbReference type="SMART" id="SM01381">
    <property type="entry name" value="7TM_GPCR_Srsx"/>
    <property type="match status" value="1"/>
</dbReference>
<dbReference type="AlphaFoldDB" id="A0A6P8IY92"/>
<comment type="subcellular location">
    <subcellularLocation>
        <location evidence="1">Membrane</location>
    </subcellularLocation>
</comment>
<dbReference type="Pfam" id="PF00001">
    <property type="entry name" value="7tm_1"/>
    <property type="match status" value="1"/>
</dbReference>
<keyword evidence="5" id="KW-0297">G-protein coupled receptor</keyword>
<dbReference type="GO" id="GO:0004930">
    <property type="term" value="F:G protein-coupled receptor activity"/>
    <property type="evidence" value="ECO:0007669"/>
    <property type="project" value="UniProtKB-KW"/>
</dbReference>
<feature type="transmembrane region" description="Helical" evidence="6">
    <location>
        <begin position="135"/>
        <end position="155"/>
    </location>
</feature>
<sequence length="383" mass="43749">MPIEDMYNRDLSQSVFLGGIACLSFTGNFVFVVLIITNRALLKNAYNTMVLSLAFTDMLTGIIIIMIPSYVIREHYILPSPGPGATIFCYVIQNQFMAFTLGMVSLYTVTLLGIERWFAVFRPLQYRKTFHSSKVRIYLSVVWCLSFAANSTHLIETKYEKPLNDSGPPSCTFSSWASEMTREFIGIVEFVIKFVCPVLTMFVTYTYLYIFIKKSASCIVSNRSQIALRRITVMAAVTAVVMIICWLPNQVYYLCYKFNVVKLNTDWHKFTVILCMFNSCVNPCIFLLSNKVYRHKLRSMVCQFAQWTGCFWHGNEKANIPPGINVPVVICTKYVKLKDDGREPPAIDYVIKLSSSDLRMRVGDENSAGRFSHLNSQLNFHSL</sequence>
<protein>
    <submittedName>
        <fullName evidence="9">Bombesin receptor subtype-3-like</fullName>
    </submittedName>
</protein>
<evidence type="ECO:0000256" key="1">
    <source>
        <dbReference type="ARBA" id="ARBA00004370"/>
    </source>
</evidence>
<evidence type="ECO:0000256" key="3">
    <source>
        <dbReference type="ARBA" id="ARBA00022989"/>
    </source>
</evidence>